<feature type="transmembrane region" description="Helical" evidence="1">
    <location>
        <begin position="146"/>
        <end position="166"/>
    </location>
</feature>
<protein>
    <recommendedName>
        <fullName evidence="4">Ferric oxidoreductase domain-containing protein</fullName>
    </recommendedName>
</protein>
<evidence type="ECO:0000256" key="1">
    <source>
        <dbReference type="SAM" id="Phobius"/>
    </source>
</evidence>
<sequence length="215" mass="24630">MKPQTMKVWIEAIWFGLALVLFSILYQYLQTRTVTIFTFEFACSFAGIILINLSFILSGLSYFWRIGIRKLGHRKQYGVVGFVLVLIHAVLSLQLYAGGILSLSLYRIAPLTYISPLIALVIFTMMVGVSNWDMPARLGAILWRKLLRVGYIAIVLFMIHVTLLRYTTWINWFETLDPLLPPQSLFLFLFSVTTLGLRIALFFALRKKTSHNSPS</sequence>
<feature type="transmembrane region" description="Helical" evidence="1">
    <location>
        <begin position="12"/>
        <end position="29"/>
    </location>
</feature>
<organism evidence="2 3">
    <name type="scientific">Candidatus Roizmanbacteria bacterium GW2011_GWA1_41_13</name>
    <dbReference type="NCBI Taxonomy" id="1618474"/>
    <lineage>
        <taxon>Bacteria</taxon>
        <taxon>Candidatus Roizmaniibacteriota</taxon>
    </lineage>
</organism>
<dbReference type="AlphaFoldDB" id="A0A0G0UVT9"/>
<proteinExistence type="predicted"/>
<feature type="transmembrane region" description="Helical" evidence="1">
    <location>
        <begin position="35"/>
        <end position="64"/>
    </location>
</feature>
<evidence type="ECO:0008006" key="4">
    <source>
        <dbReference type="Google" id="ProtNLM"/>
    </source>
</evidence>
<keyword evidence="1" id="KW-0812">Transmembrane</keyword>
<evidence type="ECO:0000313" key="3">
    <source>
        <dbReference type="Proteomes" id="UP000034961"/>
    </source>
</evidence>
<dbReference type="EMBL" id="LCAN01000034">
    <property type="protein sequence ID" value="KKR91631.1"/>
    <property type="molecule type" value="Genomic_DNA"/>
</dbReference>
<keyword evidence="1" id="KW-0472">Membrane</keyword>
<comment type="caution">
    <text evidence="2">The sequence shown here is derived from an EMBL/GenBank/DDBJ whole genome shotgun (WGS) entry which is preliminary data.</text>
</comment>
<feature type="transmembrane region" description="Helical" evidence="1">
    <location>
        <begin position="113"/>
        <end position="134"/>
    </location>
</feature>
<feature type="transmembrane region" description="Helical" evidence="1">
    <location>
        <begin position="186"/>
        <end position="205"/>
    </location>
</feature>
<keyword evidence="1" id="KW-1133">Transmembrane helix</keyword>
<evidence type="ECO:0000313" key="2">
    <source>
        <dbReference type="EMBL" id="KKR91631.1"/>
    </source>
</evidence>
<name>A0A0G0UVT9_9BACT</name>
<accession>A0A0G0UVT9</accession>
<feature type="transmembrane region" description="Helical" evidence="1">
    <location>
        <begin position="76"/>
        <end position="101"/>
    </location>
</feature>
<dbReference type="Proteomes" id="UP000034961">
    <property type="component" value="Unassembled WGS sequence"/>
</dbReference>
<reference evidence="2 3" key="1">
    <citation type="journal article" date="2015" name="Nature">
        <title>rRNA introns, odd ribosomes, and small enigmatic genomes across a large radiation of phyla.</title>
        <authorList>
            <person name="Brown C.T."/>
            <person name="Hug L.A."/>
            <person name="Thomas B.C."/>
            <person name="Sharon I."/>
            <person name="Castelle C.J."/>
            <person name="Singh A."/>
            <person name="Wilkins M.J."/>
            <person name="Williams K.H."/>
            <person name="Banfield J.F."/>
        </authorList>
    </citation>
    <scope>NUCLEOTIDE SEQUENCE [LARGE SCALE GENOMIC DNA]</scope>
</reference>
<gene>
    <name evidence="2" type="ORF">UU41_C0034G0015</name>
</gene>